<evidence type="ECO:0000313" key="2">
    <source>
        <dbReference type="Proteomes" id="UP001066276"/>
    </source>
</evidence>
<reference evidence="1" key="1">
    <citation type="journal article" date="2022" name="bioRxiv">
        <title>Sequencing and chromosome-scale assembly of the giantPleurodeles waltlgenome.</title>
        <authorList>
            <person name="Brown T."/>
            <person name="Elewa A."/>
            <person name="Iarovenko S."/>
            <person name="Subramanian E."/>
            <person name="Araus A.J."/>
            <person name="Petzold A."/>
            <person name="Susuki M."/>
            <person name="Suzuki K.-i.T."/>
            <person name="Hayashi T."/>
            <person name="Toyoda A."/>
            <person name="Oliveira C."/>
            <person name="Osipova E."/>
            <person name="Leigh N.D."/>
            <person name="Simon A."/>
            <person name="Yun M.H."/>
        </authorList>
    </citation>
    <scope>NUCLEOTIDE SEQUENCE</scope>
    <source>
        <strain evidence="1">20211129_DDA</strain>
        <tissue evidence="1">Liver</tissue>
    </source>
</reference>
<organism evidence="1 2">
    <name type="scientific">Pleurodeles waltl</name>
    <name type="common">Iberian ribbed newt</name>
    <dbReference type="NCBI Taxonomy" id="8319"/>
    <lineage>
        <taxon>Eukaryota</taxon>
        <taxon>Metazoa</taxon>
        <taxon>Chordata</taxon>
        <taxon>Craniata</taxon>
        <taxon>Vertebrata</taxon>
        <taxon>Euteleostomi</taxon>
        <taxon>Amphibia</taxon>
        <taxon>Batrachia</taxon>
        <taxon>Caudata</taxon>
        <taxon>Salamandroidea</taxon>
        <taxon>Salamandridae</taxon>
        <taxon>Pleurodelinae</taxon>
        <taxon>Pleurodeles</taxon>
    </lineage>
</organism>
<sequence>MNLTELVMGSASRQIESDVDEAHLPLNHLQALTSARMEHNSPFAEAERRAARLMRLFIHRFMHCDRAAILPAHRRDPLEDRRCDRGFYAQAAASGSHKPFVIAQSEINLCEQLQAPRGTIRS</sequence>
<accession>A0AAV7S834</accession>
<keyword evidence="2" id="KW-1185">Reference proteome</keyword>
<dbReference type="AlphaFoldDB" id="A0AAV7S834"/>
<name>A0AAV7S834_PLEWA</name>
<evidence type="ECO:0000313" key="1">
    <source>
        <dbReference type="EMBL" id="KAJ1160320.1"/>
    </source>
</evidence>
<comment type="caution">
    <text evidence="1">The sequence shown here is derived from an EMBL/GenBank/DDBJ whole genome shotgun (WGS) entry which is preliminary data.</text>
</comment>
<dbReference type="EMBL" id="JANPWB010000008">
    <property type="protein sequence ID" value="KAJ1160320.1"/>
    <property type="molecule type" value="Genomic_DNA"/>
</dbReference>
<dbReference type="Proteomes" id="UP001066276">
    <property type="component" value="Chromosome 4_2"/>
</dbReference>
<protein>
    <submittedName>
        <fullName evidence="1">Uncharacterized protein</fullName>
    </submittedName>
</protein>
<gene>
    <name evidence="1" type="ORF">NDU88_000822</name>
</gene>
<proteinExistence type="predicted"/>